<dbReference type="EMBL" id="CP035704">
    <property type="protein sequence ID" value="QBB70613.1"/>
    <property type="molecule type" value="Genomic_DNA"/>
</dbReference>
<protein>
    <submittedName>
        <fullName evidence="1">DUF3606 domain-containing protein</fullName>
    </submittedName>
</protein>
<dbReference type="AlphaFoldDB" id="A0A411HJE0"/>
<proteinExistence type="predicted"/>
<keyword evidence="2" id="KW-1185">Reference proteome</keyword>
<dbReference type="Pfam" id="PF12244">
    <property type="entry name" value="DUF3606"/>
    <property type="match status" value="1"/>
</dbReference>
<gene>
    <name evidence="1" type="ORF">ELE36_09680</name>
</gene>
<organism evidence="1 2">
    <name type="scientific">Pseudolysobacter antarcticus</name>
    <dbReference type="NCBI Taxonomy" id="2511995"/>
    <lineage>
        <taxon>Bacteria</taxon>
        <taxon>Pseudomonadati</taxon>
        <taxon>Pseudomonadota</taxon>
        <taxon>Gammaproteobacteria</taxon>
        <taxon>Lysobacterales</taxon>
        <taxon>Rhodanobacteraceae</taxon>
        <taxon>Pseudolysobacter</taxon>
    </lineage>
</organism>
<name>A0A411HJE0_9GAMM</name>
<accession>A0A411HJE0</accession>
<evidence type="ECO:0000313" key="1">
    <source>
        <dbReference type="EMBL" id="QBB70613.1"/>
    </source>
</evidence>
<dbReference type="KEGG" id="xbc:ELE36_09680"/>
<evidence type="ECO:0000313" key="2">
    <source>
        <dbReference type="Proteomes" id="UP000291562"/>
    </source>
</evidence>
<dbReference type="InterPro" id="IPR022037">
    <property type="entry name" value="DUF3606"/>
</dbReference>
<sequence length="79" mass="9227">MSTIMEMAQTIREKEETSVITAERFSDTRIPRSQLVDIHDADQISHLCRTFGATRFELCRIMEKVGNDISIVRRELSRR</sequence>
<reference evidence="1 2" key="1">
    <citation type="submission" date="2019-01" db="EMBL/GenBank/DDBJ databases">
        <title>Pseudolysobacter antarctica gen. nov., sp. nov., isolated from Fildes Peninsula, Antarctica.</title>
        <authorList>
            <person name="Wei Z."/>
            <person name="Peng F."/>
        </authorList>
    </citation>
    <scope>NUCLEOTIDE SEQUENCE [LARGE SCALE GENOMIC DNA]</scope>
    <source>
        <strain evidence="1 2">AQ6-296</strain>
    </source>
</reference>
<dbReference type="Proteomes" id="UP000291562">
    <property type="component" value="Chromosome"/>
</dbReference>